<evidence type="ECO:0000313" key="2">
    <source>
        <dbReference type="RefSeq" id="XP_075103201.1"/>
    </source>
</evidence>
<accession>A0AC58U148</accession>
<reference evidence="1" key="1">
    <citation type="journal article" date="2014" name="Nat. Commun.">
        <title>The tobacco genome sequence and its comparison with those of tomato and potato.</title>
        <authorList>
            <person name="Sierro N."/>
            <person name="Battey J.N."/>
            <person name="Ouadi S."/>
            <person name="Bakaher N."/>
            <person name="Bovet L."/>
            <person name="Willig A."/>
            <person name="Goepfert S."/>
            <person name="Peitsch M.C."/>
            <person name="Ivanov N.V."/>
        </authorList>
    </citation>
    <scope>NUCLEOTIDE SEQUENCE [LARGE SCALE GENOMIC DNA]</scope>
</reference>
<dbReference type="Proteomes" id="UP000790787">
    <property type="component" value="Chromosome 24"/>
</dbReference>
<dbReference type="RefSeq" id="XP_075103201.1">
    <property type="nucleotide sequence ID" value="XM_075247100.1"/>
</dbReference>
<gene>
    <name evidence="2" type="primary">LOC107772785</name>
</gene>
<keyword evidence="1" id="KW-1185">Reference proteome</keyword>
<proteinExistence type="predicted"/>
<evidence type="ECO:0000313" key="1">
    <source>
        <dbReference type="Proteomes" id="UP000790787"/>
    </source>
</evidence>
<sequence>MGFLSSTLQLIDFLAWPVLALGYPICASIRAIETGSKYHMRNLVTYWTIFSFISLFEHVFEKLIEWVPLWPYIKLIAICWLVIPEFNGACYSYQHLVHPCLPLKLHDVIAQFYVSCYVYQCFAYLCSFVNLQTFTDWFNKPMEDPDLKNETFLERYLEENGSDALVKLISNKTACEGSGPVWEDIKVMEHMAKHEVAEPKQVFACNGSTNVYFGRARGYFFLNFTGGAFVLVVEQDKEQAGTTQVL</sequence>
<organism evidence="1 2">
    <name type="scientific">Nicotiana tabacum</name>
    <name type="common">Common tobacco</name>
    <dbReference type="NCBI Taxonomy" id="4097"/>
    <lineage>
        <taxon>Eukaryota</taxon>
        <taxon>Viridiplantae</taxon>
        <taxon>Streptophyta</taxon>
        <taxon>Embryophyta</taxon>
        <taxon>Tracheophyta</taxon>
        <taxon>Spermatophyta</taxon>
        <taxon>Magnoliopsida</taxon>
        <taxon>eudicotyledons</taxon>
        <taxon>Gunneridae</taxon>
        <taxon>Pentapetalae</taxon>
        <taxon>asterids</taxon>
        <taxon>lamiids</taxon>
        <taxon>Solanales</taxon>
        <taxon>Solanaceae</taxon>
        <taxon>Nicotianoideae</taxon>
        <taxon>Nicotianeae</taxon>
        <taxon>Nicotiana</taxon>
    </lineage>
</organism>
<name>A0AC58U148_TOBAC</name>
<protein>
    <submittedName>
        <fullName evidence="2">HVA22-like protein a isoform X1</fullName>
    </submittedName>
</protein>
<reference evidence="2" key="2">
    <citation type="submission" date="2025-08" db="UniProtKB">
        <authorList>
            <consortium name="RefSeq"/>
        </authorList>
    </citation>
    <scope>IDENTIFICATION</scope>
    <source>
        <tissue evidence="2">Leaf</tissue>
    </source>
</reference>